<dbReference type="InterPro" id="IPR001138">
    <property type="entry name" value="Zn2Cys6_DnaBD"/>
</dbReference>
<dbReference type="Gene3D" id="4.10.240.10">
    <property type="entry name" value="Zn(2)-C6 fungal-type DNA-binding domain"/>
    <property type="match status" value="1"/>
</dbReference>
<dbReference type="GO" id="GO:0000981">
    <property type="term" value="F:DNA-binding transcription factor activity, RNA polymerase II-specific"/>
    <property type="evidence" value="ECO:0007669"/>
    <property type="project" value="InterPro"/>
</dbReference>
<evidence type="ECO:0000313" key="6">
    <source>
        <dbReference type="EMBL" id="KAF9893671.1"/>
    </source>
</evidence>
<dbReference type="Pfam" id="PF11951">
    <property type="entry name" value="Fungal_trans_2"/>
    <property type="match status" value="1"/>
</dbReference>
<dbReference type="EMBL" id="VCAU01000006">
    <property type="protein sequence ID" value="KAF9893671.1"/>
    <property type="molecule type" value="Genomic_DNA"/>
</dbReference>
<dbReference type="GO" id="GO:0008270">
    <property type="term" value="F:zinc ion binding"/>
    <property type="evidence" value="ECO:0007669"/>
    <property type="project" value="InterPro"/>
</dbReference>
<dbReference type="PANTHER" id="PTHR31069">
    <property type="entry name" value="OLEATE-ACTIVATED TRANSCRIPTION FACTOR 1-RELATED"/>
    <property type="match status" value="1"/>
</dbReference>
<comment type="caution">
    <text evidence="6">The sequence shown here is derived from an EMBL/GenBank/DDBJ whole genome shotgun (WGS) entry which is preliminary data.</text>
</comment>
<feature type="domain" description="Zn(2)-C6 fungal-type" evidence="5">
    <location>
        <begin position="14"/>
        <end position="44"/>
    </location>
</feature>
<evidence type="ECO:0000313" key="7">
    <source>
        <dbReference type="Proteomes" id="UP001194746"/>
    </source>
</evidence>
<keyword evidence="4" id="KW-0539">Nucleus</keyword>
<dbReference type="GO" id="GO:0009893">
    <property type="term" value="P:positive regulation of metabolic process"/>
    <property type="evidence" value="ECO:0007669"/>
    <property type="project" value="UniProtKB-ARBA"/>
</dbReference>
<dbReference type="GO" id="GO:0003677">
    <property type="term" value="F:DNA binding"/>
    <property type="evidence" value="ECO:0007669"/>
    <property type="project" value="UniProtKB-KW"/>
</dbReference>
<accession>A0AAD4CVW6</accession>
<dbReference type="AlphaFoldDB" id="A0AAD4CVW6"/>
<dbReference type="Proteomes" id="UP001194746">
    <property type="component" value="Unassembled WGS sequence"/>
</dbReference>
<dbReference type="InterPro" id="IPR050675">
    <property type="entry name" value="OAF3"/>
</dbReference>
<evidence type="ECO:0000256" key="3">
    <source>
        <dbReference type="ARBA" id="ARBA00023163"/>
    </source>
</evidence>
<evidence type="ECO:0000256" key="1">
    <source>
        <dbReference type="ARBA" id="ARBA00023015"/>
    </source>
</evidence>
<dbReference type="InterPro" id="IPR021858">
    <property type="entry name" value="Fun_TF"/>
</dbReference>
<dbReference type="CDD" id="cd00067">
    <property type="entry name" value="GAL4"/>
    <property type="match status" value="1"/>
</dbReference>
<reference evidence="6" key="2">
    <citation type="submission" date="2020-02" db="EMBL/GenBank/DDBJ databases">
        <authorList>
            <person name="Gilchrist C.L.M."/>
            <person name="Chooi Y.-H."/>
        </authorList>
    </citation>
    <scope>NUCLEOTIDE SEQUENCE</scope>
    <source>
        <strain evidence="6">MST-FP2251</strain>
    </source>
</reference>
<proteinExistence type="predicted"/>
<evidence type="ECO:0000256" key="2">
    <source>
        <dbReference type="ARBA" id="ARBA00023125"/>
    </source>
</evidence>
<reference evidence="6" key="1">
    <citation type="journal article" date="2019" name="Beilstein J. Org. Chem.">
        <title>Nanangenines: drimane sesquiterpenoids as the dominant metabolite cohort of a novel Australian fungus, Aspergillus nanangensis.</title>
        <authorList>
            <person name="Lacey H.J."/>
            <person name="Gilchrist C.L.M."/>
            <person name="Crombie A."/>
            <person name="Kalaitzis J.A."/>
            <person name="Vuong D."/>
            <person name="Rutledge P.J."/>
            <person name="Turner P."/>
            <person name="Pitt J.I."/>
            <person name="Lacey E."/>
            <person name="Chooi Y.H."/>
            <person name="Piggott A.M."/>
        </authorList>
    </citation>
    <scope>NUCLEOTIDE SEQUENCE</scope>
    <source>
        <strain evidence="6">MST-FP2251</strain>
    </source>
</reference>
<dbReference type="SUPFAM" id="SSF57701">
    <property type="entry name" value="Zn2/Cys6 DNA-binding domain"/>
    <property type="match status" value="1"/>
</dbReference>
<dbReference type="InterPro" id="IPR036864">
    <property type="entry name" value="Zn2-C6_fun-type_DNA-bd_sf"/>
</dbReference>
<dbReference type="PANTHER" id="PTHR31069:SF32">
    <property type="entry name" value="ARGININE METABOLISM REGULATION PROTEIN II"/>
    <property type="match status" value="1"/>
</dbReference>
<dbReference type="PROSITE" id="PS50048">
    <property type="entry name" value="ZN2_CY6_FUNGAL_2"/>
    <property type="match status" value="1"/>
</dbReference>
<organism evidence="6 7">
    <name type="scientific">Aspergillus nanangensis</name>
    <dbReference type="NCBI Taxonomy" id="2582783"/>
    <lineage>
        <taxon>Eukaryota</taxon>
        <taxon>Fungi</taxon>
        <taxon>Dikarya</taxon>
        <taxon>Ascomycota</taxon>
        <taxon>Pezizomycotina</taxon>
        <taxon>Eurotiomycetes</taxon>
        <taxon>Eurotiomycetidae</taxon>
        <taxon>Eurotiales</taxon>
        <taxon>Aspergillaceae</taxon>
        <taxon>Aspergillus</taxon>
        <taxon>Aspergillus subgen. Circumdati</taxon>
    </lineage>
</organism>
<protein>
    <recommendedName>
        <fullName evidence="5">Zn(2)-C6 fungal-type domain-containing protein</fullName>
    </recommendedName>
</protein>
<name>A0AAD4CVW6_ASPNN</name>
<keyword evidence="2" id="KW-0238">DNA-binding</keyword>
<keyword evidence="3" id="KW-0804">Transcription</keyword>
<evidence type="ECO:0000259" key="5">
    <source>
        <dbReference type="PROSITE" id="PS50048"/>
    </source>
</evidence>
<keyword evidence="7" id="KW-1185">Reference proteome</keyword>
<dbReference type="Pfam" id="PF00172">
    <property type="entry name" value="Zn_clus"/>
    <property type="match status" value="1"/>
</dbReference>
<keyword evidence="1" id="KW-0805">Transcription regulation</keyword>
<dbReference type="PROSITE" id="PS00463">
    <property type="entry name" value="ZN2_CY6_FUNGAL_1"/>
    <property type="match status" value="1"/>
</dbReference>
<sequence>MASSSPSRSIAEGSCFNCRAKKVRCDRLLPRCSPCHLRGLTCATPAAPPRMLWLRPWTMSCADGDSHPVDGTHARRQPLFRGDQQAQDAADLVSLLSRPTSSIAPLIEEIDCHAEAIHGDEMIVKGPFHVFRHECVQGISSTMSSSLPDLDVFPSISDAIAQDLDEEDILQLPWTPASPPTPKEQTNVNETRRQNAQMANIQPSLPVLEEERLCSPHPLELTIPMPRVPDLDDFSMTTAKSLLHHYQKMMVPFHTPARVNRKTPWEILYIPNVLSTIGEIMLTGNSGNAKVALLFALFAVSAFSLDSLRTHGQHLEAKDWRCLGEIYREKATVRLKLSLRNLSIARSKKEKYKEILMPLLSMVTICVVSGDMKNATHYLQDLEKIISRHGIPKVRKSRKVQMLHSIYLYLRVLTESTNINNTSSSSSTGDDIVSCNRIPPWDQLLRDSSHTYDLLDLDFMQSLSPPRSPFEEIYSFPESLFKLILRTTQLAGDVEKLRIYQRARNTDHDAFASAVKDLENSICEWEYQQSPDPLAPDGSASLPSRETFPYHLVQAVHSALFIYFYRCVRDVNAVMLQPYVHQTIHHLLEYDKQKERHKDQSANTCWPGFIAGCEATQLQARRQVSEWLEQSARSSGIRMFTVALKAVRKVWNARSVSGDHNLPWGSILREFSDLRVLVLS</sequence>
<gene>
    <name evidence="6" type="ORF">FE257_009839</name>
</gene>
<evidence type="ECO:0000256" key="4">
    <source>
        <dbReference type="ARBA" id="ARBA00023242"/>
    </source>
</evidence>